<protein>
    <submittedName>
        <fullName evidence="3">Uncharacterized protein</fullName>
    </submittedName>
</protein>
<accession>A0A840HYK2</accession>
<keyword evidence="4" id="KW-1185">Reference proteome</keyword>
<comment type="caution">
    <text evidence="3">The sequence shown here is derived from an EMBL/GenBank/DDBJ whole genome shotgun (WGS) entry which is preliminary data.</text>
</comment>
<evidence type="ECO:0000313" key="3">
    <source>
        <dbReference type="EMBL" id="MBB4642649.1"/>
    </source>
</evidence>
<gene>
    <name evidence="3" type="ORF">HNQ99_002985</name>
</gene>
<dbReference type="RefSeq" id="WP_184476919.1">
    <property type="nucleotide sequence ID" value="NZ_JACHOV010000012.1"/>
</dbReference>
<dbReference type="AlphaFoldDB" id="A0A840HYK2"/>
<evidence type="ECO:0000313" key="4">
    <source>
        <dbReference type="Proteomes" id="UP000575068"/>
    </source>
</evidence>
<feature type="signal peptide" evidence="2">
    <location>
        <begin position="1"/>
        <end position="20"/>
    </location>
</feature>
<reference evidence="3 4" key="1">
    <citation type="submission" date="2020-08" db="EMBL/GenBank/DDBJ databases">
        <title>Genomic Encyclopedia of Type Strains, Phase IV (KMG-IV): sequencing the most valuable type-strain genomes for metagenomic binning, comparative biology and taxonomic classification.</title>
        <authorList>
            <person name="Goeker M."/>
        </authorList>
    </citation>
    <scope>NUCLEOTIDE SEQUENCE [LARGE SCALE GENOMIC DNA]</scope>
    <source>
        <strain evidence="3 4">DSM 7465</strain>
    </source>
</reference>
<keyword evidence="2" id="KW-0732">Signal</keyword>
<dbReference type="Proteomes" id="UP000575068">
    <property type="component" value="Unassembled WGS sequence"/>
</dbReference>
<sequence length="206" mass="21247">MNIMVVAAAVVAAATAPPSAPIVTEPMVSTPTVRPVAQIVPPGTPVRLMILKEITSRNARNGERFKLRVDEPVYINGSPLIPVGTTAWGEIVEVKKNGAVGKAGRLNARLLHIDLPTGPLPLRGEFADRGDGNGAGVVLAVVGFGLLGLLNGGDSGRLKAGDTFTGYVDKVPAPAETDPAVPPTVGGAGIEQPQHHQSPRNEEPGT</sequence>
<evidence type="ECO:0000256" key="1">
    <source>
        <dbReference type="SAM" id="MobiDB-lite"/>
    </source>
</evidence>
<organism evidence="3 4">
    <name type="scientific">Rhizorhapis suberifaciens</name>
    <name type="common">corky root of lettuce</name>
    <dbReference type="NCBI Taxonomy" id="13656"/>
    <lineage>
        <taxon>Bacteria</taxon>
        <taxon>Pseudomonadati</taxon>
        <taxon>Pseudomonadota</taxon>
        <taxon>Alphaproteobacteria</taxon>
        <taxon>Sphingomonadales</taxon>
        <taxon>Sphingomonadaceae</taxon>
        <taxon>Rhizorhapis</taxon>
    </lineage>
</organism>
<proteinExistence type="predicted"/>
<feature type="chain" id="PRO_5032665744" evidence="2">
    <location>
        <begin position="21"/>
        <end position="206"/>
    </location>
</feature>
<evidence type="ECO:0000256" key="2">
    <source>
        <dbReference type="SAM" id="SignalP"/>
    </source>
</evidence>
<name>A0A840HYK2_9SPHN</name>
<dbReference type="EMBL" id="JACHOV010000012">
    <property type="protein sequence ID" value="MBB4642649.1"/>
    <property type="molecule type" value="Genomic_DNA"/>
</dbReference>
<feature type="region of interest" description="Disordered" evidence="1">
    <location>
        <begin position="170"/>
        <end position="206"/>
    </location>
</feature>